<evidence type="ECO:0000256" key="1">
    <source>
        <dbReference type="SAM" id="MobiDB-lite"/>
    </source>
</evidence>
<evidence type="ECO:0000313" key="3">
    <source>
        <dbReference type="Proteomes" id="UP000203368"/>
    </source>
</evidence>
<dbReference type="KEGG" id="vg:26518006"/>
<keyword evidence="2" id="KW-0378">Hydrolase</keyword>
<dbReference type="InterPro" id="IPR004211">
    <property type="entry name" value="Endonuclease_7"/>
</dbReference>
<accession>A0A0K2CM77</accession>
<protein>
    <submittedName>
        <fullName evidence="2">Endonuclease VII</fullName>
    </submittedName>
</protein>
<gene>
    <name evidence="2" type="ORF">SEA_COSMICSANS_51</name>
</gene>
<dbReference type="EMBL" id="KT372002">
    <property type="protein sequence ID" value="ALA06498.1"/>
    <property type="molecule type" value="Genomic_DNA"/>
</dbReference>
<dbReference type="InterPro" id="IPR044925">
    <property type="entry name" value="His-Me_finger_sf"/>
</dbReference>
<organism evidence="2 3">
    <name type="scientific">Rhodococcus phage CosmicSans</name>
    <dbReference type="NCBI Taxonomy" id="1701851"/>
    <lineage>
        <taxon>Viruses</taxon>
        <taxon>Duplodnaviria</taxon>
        <taxon>Heunggongvirae</taxon>
        <taxon>Uroviricota</taxon>
        <taxon>Caudoviricetes</taxon>
        <taxon>Rerduovirus</taxon>
        <taxon>Rerduovirus RER2</taxon>
    </lineage>
</organism>
<evidence type="ECO:0000313" key="2">
    <source>
        <dbReference type="EMBL" id="ALA06498.1"/>
    </source>
</evidence>
<keyword evidence="2" id="KW-0540">Nuclease</keyword>
<dbReference type="OrthoDB" id="27676at10239"/>
<dbReference type="InterPro" id="IPR038563">
    <property type="entry name" value="Endonuclease_7_sf"/>
</dbReference>
<sequence length="146" mass="16497">MTKPRTCKDCLAEGVETKRPAPHPGPRCTTHHRAVSQQRRATARERHITTTYGITEDEYQAIYEFQGGRCYFCQRAKGTGRKRLSVDHDHETGMVRGLLCKSCNRDVLGHLRDDPNAFQRAIDYLASPPALEVIGVRIAPIHTLDK</sequence>
<feature type="region of interest" description="Disordered" evidence="1">
    <location>
        <begin position="16"/>
        <end position="41"/>
    </location>
</feature>
<dbReference type="Proteomes" id="UP000203368">
    <property type="component" value="Segment"/>
</dbReference>
<proteinExistence type="predicted"/>
<dbReference type="GeneID" id="26518006"/>
<keyword evidence="2" id="KW-0255">Endonuclease</keyword>
<dbReference type="GO" id="GO:0004519">
    <property type="term" value="F:endonuclease activity"/>
    <property type="evidence" value="ECO:0007669"/>
    <property type="project" value="UniProtKB-KW"/>
</dbReference>
<reference evidence="2 3" key="1">
    <citation type="submission" date="2015-08" db="EMBL/GenBank/DDBJ databases">
        <authorList>
            <person name="Adesuyi A.O."/>
            <person name="Belay S."/>
            <person name="Corso A.D."/>
            <person name="Debo C.J."/>
            <person name="Downie J."/>
            <person name="Durmaz C."/>
            <person name="Espinoza J.R."/>
            <person name="Gilliam M.L."/>
            <person name="Gooden M.C."/>
            <person name="Hervey R.L."/>
            <person name="Ilanchezhian M."/>
            <person name="Kamara A."/>
            <person name="Lanao D.A."/>
            <person name="Malapati S.H."/>
            <person name="Moondra S."/>
            <person name="Mattei A.M."/>
            <person name="May C.J."/>
            <person name="Modlin S.E."/>
            <person name="Sadik I."/>
            <person name="Saulenas K.M."/>
            <person name="Allen E.A."/>
            <person name="Whitaker A.L."/>
            <person name="Awate O.A."/>
            <person name="Gray V.C."/>
            <person name="Buchser W.J."/>
            <person name="Saha M.S."/>
            <person name="Delesalle V.A."/>
            <person name="Bradley K.W."/>
            <person name="Asai D.J."/>
            <person name="Bowman C.A."/>
            <person name="Russell D.A."/>
            <person name="Pope W.H."/>
            <person name="Jacobs-Sera D."/>
            <person name="Hendrix R.W."/>
            <person name="Hatfull G.F."/>
        </authorList>
    </citation>
    <scope>NUCLEOTIDE SEQUENCE [LARGE SCALE GENOMIC DNA]</scope>
</reference>
<dbReference type="Gene3D" id="3.40.1800.10">
    <property type="entry name" value="His-Me finger endonucleases"/>
    <property type="match status" value="1"/>
</dbReference>
<dbReference type="Pfam" id="PF02945">
    <property type="entry name" value="Endonuclease_7"/>
    <property type="match status" value="1"/>
</dbReference>
<dbReference type="SUPFAM" id="SSF54060">
    <property type="entry name" value="His-Me finger endonucleases"/>
    <property type="match status" value="1"/>
</dbReference>
<dbReference type="RefSeq" id="YP_009189704.1">
    <property type="nucleotide sequence ID" value="NC_028677.1"/>
</dbReference>
<name>A0A0K2CM77_9CAUD</name>